<evidence type="ECO:0000313" key="1">
    <source>
        <dbReference type="EnsemblMetazoa" id="AATE015571-PA.1"/>
    </source>
</evidence>
<dbReference type="GO" id="GO:0016620">
    <property type="term" value="F:oxidoreductase activity, acting on the aldehyde or oxo group of donors, NAD or NADP as acceptor"/>
    <property type="evidence" value="ECO:0007669"/>
    <property type="project" value="InterPro"/>
</dbReference>
<protein>
    <submittedName>
        <fullName evidence="1">Uncharacterized protein</fullName>
    </submittedName>
</protein>
<sequence>MEDMQADQPTAIWHESNRNLKRPNVRRASCTTDSMFSYLRTQRIVFRAKPLETVVDQSPPPSGWVMEMVVMGPQKTLEPALDTRRRSGRSYGARSSVERRVKRHNMQLYEVRYANGTATCGMR</sequence>
<reference evidence="1" key="1">
    <citation type="submission" date="2022-08" db="UniProtKB">
        <authorList>
            <consortium name="EnsemblMetazoa"/>
        </authorList>
    </citation>
    <scope>IDENTIFICATION</scope>
    <source>
        <strain evidence="1">EBRO</strain>
    </source>
</reference>
<name>A0A182JCL8_ANOAO</name>
<dbReference type="VEuPathDB" id="VectorBase:AATE015571"/>
<dbReference type="EnsemblMetazoa" id="AATE015571-RA">
    <property type="protein sequence ID" value="AATE015571-PA.1"/>
    <property type="gene ID" value="AATE015571"/>
</dbReference>
<proteinExistence type="predicted"/>
<organism evidence="1">
    <name type="scientific">Anopheles atroparvus</name>
    <name type="common">European mosquito</name>
    <dbReference type="NCBI Taxonomy" id="41427"/>
    <lineage>
        <taxon>Eukaryota</taxon>
        <taxon>Metazoa</taxon>
        <taxon>Ecdysozoa</taxon>
        <taxon>Arthropoda</taxon>
        <taxon>Hexapoda</taxon>
        <taxon>Insecta</taxon>
        <taxon>Pterygota</taxon>
        <taxon>Neoptera</taxon>
        <taxon>Endopterygota</taxon>
        <taxon>Diptera</taxon>
        <taxon>Nematocera</taxon>
        <taxon>Culicoidea</taxon>
        <taxon>Culicidae</taxon>
        <taxon>Anophelinae</taxon>
        <taxon>Anopheles</taxon>
    </lineage>
</organism>
<accession>A0A182JCL8</accession>
<dbReference type="AlphaFoldDB" id="A0A182JCL8"/>
<dbReference type="InterPro" id="IPR020830">
    <property type="entry name" value="GlycerAld_3-P_DH_AS"/>
</dbReference>
<dbReference type="PROSITE" id="PS00071">
    <property type="entry name" value="GAPDH"/>
    <property type="match status" value="1"/>
</dbReference>